<dbReference type="FunFam" id="3.20.20.70:FF:000033">
    <property type="entry name" value="Pyruvate carboxylase"/>
    <property type="match status" value="1"/>
</dbReference>
<dbReference type="PROSITE" id="PS00867">
    <property type="entry name" value="CPSASE_2"/>
    <property type="match status" value="1"/>
</dbReference>
<comment type="catalytic activity">
    <reaction evidence="8">
        <text>hydrogencarbonate + pyruvate + ATP = oxaloacetate + ADP + phosphate + H(+)</text>
        <dbReference type="Rhea" id="RHEA:20844"/>
        <dbReference type="ChEBI" id="CHEBI:15361"/>
        <dbReference type="ChEBI" id="CHEBI:15378"/>
        <dbReference type="ChEBI" id="CHEBI:16452"/>
        <dbReference type="ChEBI" id="CHEBI:17544"/>
        <dbReference type="ChEBI" id="CHEBI:30616"/>
        <dbReference type="ChEBI" id="CHEBI:43474"/>
        <dbReference type="ChEBI" id="CHEBI:456216"/>
        <dbReference type="EC" id="6.4.1.1"/>
    </reaction>
</comment>
<dbReference type="AlphaFoldDB" id="A0A134ABV9"/>
<keyword evidence="17" id="KW-0670">Pyruvate</keyword>
<dbReference type="CDD" id="cd07937">
    <property type="entry name" value="DRE_TIM_PC_TC_5S"/>
    <property type="match status" value="1"/>
</dbReference>
<dbReference type="InterPro" id="IPR005481">
    <property type="entry name" value="BC-like_N"/>
</dbReference>
<dbReference type="Pfam" id="PF02785">
    <property type="entry name" value="Biotin_carb_C"/>
    <property type="match status" value="1"/>
</dbReference>
<evidence type="ECO:0000259" key="14">
    <source>
        <dbReference type="PROSITE" id="PS50975"/>
    </source>
</evidence>
<feature type="binding site" evidence="11">
    <location>
        <position position="755"/>
    </location>
    <ligand>
        <name>Mn(2+)</name>
        <dbReference type="ChEBI" id="CHEBI:29035"/>
    </ligand>
</feature>
<dbReference type="Pfam" id="PF00364">
    <property type="entry name" value="Biotin_lipoyl"/>
    <property type="match status" value="1"/>
</dbReference>
<feature type="modified residue" description="N6-biotinyllysine" evidence="12">
    <location>
        <position position="1129"/>
    </location>
</feature>
<keyword evidence="7 8" id="KW-0092">Biotin</keyword>
<evidence type="ECO:0000256" key="8">
    <source>
        <dbReference type="PIRNR" id="PIRNR001594"/>
    </source>
</evidence>
<dbReference type="GO" id="GO:0005737">
    <property type="term" value="C:cytoplasm"/>
    <property type="evidence" value="ECO:0007669"/>
    <property type="project" value="TreeGrafter"/>
</dbReference>
<dbReference type="PROSITE" id="PS50975">
    <property type="entry name" value="ATP_GRASP"/>
    <property type="match status" value="1"/>
</dbReference>
<evidence type="ECO:0000256" key="2">
    <source>
        <dbReference type="ARBA" id="ARBA00013057"/>
    </source>
</evidence>
<accession>A0A134ABV9</accession>
<dbReference type="Pfam" id="PF00682">
    <property type="entry name" value="HMGL-like"/>
    <property type="match status" value="1"/>
</dbReference>
<dbReference type="Gene3D" id="2.40.50.100">
    <property type="match status" value="1"/>
</dbReference>
<feature type="binding site" evidence="10">
    <location>
        <position position="890"/>
    </location>
    <ligand>
        <name>substrate</name>
    </ligand>
</feature>
<feature type="binding site" evidence="10">
    <location>
        <position position="140"/>
    </location>
    <ligand>
        <name>ATP</name>
        <dbReference type="ChEBI" id="CHEBI:30616"/>
    </ligand>
</feature>
<dbReference type="PROSITE" id="PS50991">
    <property type="entry name" value="PYR_CT"/>
    <property type="match status" value="1"/>
</dbReference>
<sequence>MHLHALKGYNSPNRYKEVTMEKRKFKRILVANRGEIAIRIFRACRELGIRSVAIYSEEDSLSLFRTKADESYQIGKGKNPVDAYLDIDEIIHLAKNKGVDAIHPGYGFLAENPDFAQKCEEAGIVFIGPRPETMRQLGDKISSKIIAREAGVKTIPGVEEPIHSDTEALEFAKQAGYPVMIKAAAGGGGRGMRVVYSEEELLDQFHSAKSEAKKAFGNDSMFIEKYLDRPKHIEVQVLGDLYGNVVHLHERDCSIQRRHQKVVEFTPAFAVDKKIREDICNDALKITKNLGYRSAGTVEFLVDSSGNHYFIEVNPRIQVEHTVTEMVTGIDIIQAQIQIAQGYALSDEPINIPSQDAIVPRGFSIQCRVTTEDPLNNFAPDTGQITLYRSSSGFGVRLDGGNGFQGAVISPYYDSLLVKVITQGRTWSDTVNKAIRSLREIKVGGVKTNIGFLLNVLNTKEFREGICDTGFIAEHPELFDISTSTDRELRVMEHIGNIVVNDNTSRKKAFDVPVVPPYKEEPFKGSKQIFDELGAKKLSQWILDQDRLLLTDTTMRDAHQSLMATRMRTVDLLKVAKSMNYNIRDIFSMEMWGGATFDVAYRFLHEDPWHRLDVLRKAMPNLLMQMLVRGNNTVGYKNYPDNVVKKFIKESSEGGIDIFRIFDSLNWIEGMRLAIEETIANGKIAEGTMCYTGDILDETRDKYTLEYYVNLAKDLEKVGCHIIGIKDMSGLLKPYAAHKLVKALKNEISIPIHLHTHDTTGNGVATVLMAAEAGVDIADTAINSMSGLTSQPALNSVVAALENTSRSTRIDLDAIDRISAYWAAVRPVYENFESDLKSGTTEIYKYEIPGGQYSNLKPQVESFGLGHKFKEVKEMYKDVNQMVGDIIKVTPSSKMVGDMSIFMVQNDLTPENIYEKGANLDYPDSVVTYFKGMMGQPYGGFPEKLQKIVLKDEKPITVRPGKLLDPEDYEADKNYLRTIMDHEPSDRDVTSYSLYPKVFEEYVTNFTKYDQLWRMGSDVFFHGLQEGETAEISVDEGQKMIVTLVEVGRLKDDGKRTVTFEINGSRRSVDIEDHTRPMVSTGVSDTLMADENNPNQVGASIPGTVAKINVSVGDKVKESQPLMVLEAMKMETNVISPRDGVIAHISVEEGDSIESGQLLIELEGED</sequence>
<dbReference type="EMBL" id="LSDG01000045">
    <property type="protein sequence ID" value="KXB65203.1"/>
    <property type="molecule type" value="Genomic_DNA"/>
</dbReference>
<dbReference type="InterPro" id="IPR003379">
    <property type="entry name" value="Carboxylase_cons_dom"/>
</dbReference>
<name>A0A134ABV9_9FIRM</name>
<dbReference type="InterPro" id="IPR011764">
    <property type="entry name" value="Biotin_carboxylation_dom"/>
</dbReference>
<feature type="binding site" evidence="11">
    <location>
        <position position="557"/>
    </location>
    <ligand>
        <name>Mn(2+)</name>
        <dbReference type="ChEBI" id="CHEBI:29035"/>
    </ligand>
</feature>
<dbReference type="SUPFAM" id="SSF89000">
    <property type="entry name" value="post-HMGL domain-like"/>
    <property type="match status" value="1"/>
</dbReference>
<dbReference type="Pfam" id="PF00289">
    <property type="entry name" value="Biotin_carb_N"/>
    <property type="match status" value="1"/>
</dbReference>
<dbReference type="InterPro" id="IPR013785">
    <property type="entry name" value="Aldolase_TIM"/>
</dbReference>
<dbReference type="GO" id="GO:0005524">
    <property type="term" value="F:ATP binding"/>
    <property type="evidence" value="ECO:0007669"/>
    <property type="project" value="UniProtKB-UniRule"/>
</dbReference>
<dbReference type="FunFam" id="2.40.50.100:FF:000003">
    <property type="entry name" value="Acetyl-CoA carboxylase biotin carboxyl carrier protein"/>
    <property type="match status" value="1"/>
</dbReference>
<dbReference type="EC" id="6.4.1.1" evidence="2 8"/>
<evidence type="ECO:0000256" key="6">
    <source>
        <dbReference type="ARBA" id="ARBA00022840"/>
    </source>
</evidence>
<keyword evidence="3 8" id="KW-0436">Ligase</keyword>
<dbReference type="SUPFAM" id="SSF51246">
    <property type="entry name" value="Rudiment single hybrid motif"/>
    <property type="match status" value="1"/>
</dbReference>
<feature type="binding site" evidence="10">
    <location>
        <position position="629"/>
    </location>
    <ligand>
        <name>substrate</name>
    </ligand>
</feature>
<keyword evidence="18" id="KW-1185">Reference proteome</keyword>
<dbReference type="InterPro" id="IPR016185">
    <property type="entry name" value="PreATP-grasp_dom_sf"/>
</dbReference>
<comment type="function">
    <text evidence="8">Catalyzes a 2-step reaction, involving the ATP-dependent carboxylation of the covalently attached biotin in the first step and the transfer of the carboxyl group to pyruvate in the second.</text>
</comment>
<keyword evidence="4 11" id="KW-0479">Metal-binding</keyword>
<feature type="domain" description="ATP-grasp" evidence="14">
    <location>
        <begin position="144"/>
        <end position="341"/>
    </location>
</feature>
<dbReference type="STRING" id="755172.HMPREF1863_01711"/>
<dbReference type="InterPro" id="IPR005930">
    <property type="entry name" value="Pyruv_COase"/>
</dbReference>
<reference evidence="18" key="1">
    <citation type="submission" date="2016-01" db="EMBL/GenBank/DDBJ databases">
        <authorList>
            <person name="Mitreva M."/>
            <person name="Pepin K.H."/>
            <person name="Mihindukulasuriya K.A."/>
            <person name="Fulton R."/>
            <person name="Fronick C."/>
            <person name="O'Laughlin M."/>
            <person name="Miner T."/>
            <person name="Herter B."/>
            <person name="Rosa B.A."/>
            <person name="Cordes M."/>
            <person name="Tomlinson C."/>
            <person name="Wollam A."/>
            <person name="Palsikar V.B."/>
            <person name="Mardis E.R."/>
            <person name="Wilson R.K."/>
        </authorList>
    </citation>
    <scope>NUCLEOTIDE SEQUENCE [LARGE SCALE GENOMIC DNA]</scope>
    <source>
        <strain evidence="18">DNF00729</strain>
    </source>
</reference>
<comment type="caution">
    <text evidence="17">The sequence shown here is derived from an EMBL/GenBank/DDBJ whole genome shotgun (WGS) entry which is preliminary data.</text>
</comment>
<feature type="binding site" evidence="11">
    <location>
        <position position="757"/>
    </location>
    <ligand>
        <name>Mn(2+)</name>
        <dbReference type="ChEBI" id="CHEBI:29035"/>
    </ligand>
</feature>
<proteinExistence type="predicted"/>
<dbReference type="Pfam" id="PF02786">
    <property type="entry name" value="CPSase_L_D2"/>
    <property type="match status" value="1"/>
</dbReference>
<gene>
    <name evidence="17" type="ORF">HMPREF1863_01711</name>
</gene>
<feature type="domain" description="Biotin carboxylation" evidence="15">
    <location>
        <begin position="24"/>
        <end position="477"/>
    </location>
</feature>
<evidence type="ECO:0000256" key="4">
    <source>
        <dbReference type="ARBA" id="ARBA00022723"/>
    </source>
</evidence>
<evidence type="ECO:0000256" key="3">
    <source>
        <dbReference type="ARBA" id="ARBA00022598"/>
    </source>
</evidence>
<dbReference type="SMART" id="SM00878">
    <property type="entry name" value="Biotin_carb_C"/>
    <property type="match status" value="1"/>
</dbReference>
<feature type="binding site" evidence="10">
    <location>
        <position position="259"/>
    </location>
    <ligand>
        <name>ATP</name>
        <dbReference type="ChEBI" id="CHEBI:30616"/>
    </ligand>
</feature>
<dbReference type="InterPro" id="IPR011761">
    <property type="entry name" value="ATP-grasp"/>
</dbReference>
<dbReference type="PIRSF" id="PIRSF001594">
    <property type="entry name" value="Pyruv_carbox"/>
    <property type="match status" value="1"/>
</dbReference>
<comment type="cofactor">
    <cofactor evidence="1 8">
        <name>biotin</name>
        <dbReference type="ChEBI" id="CHEBI:57586"/>
    </cofactor>
</comment>
<dbReference type="NCBIfam" id="TIGR01235">
    <property type="entry name" value="pyruv_carbox"/>
    <property type="match status" value="1"/>
</dbReference>
<dbReference type="NCBIfam" id="NF006761">
    <property type="entry name" value="PRK09282.1"/>
    <property type="match status" value="1"/>
</dbReference>
<dbReference type="CDD" id="cd06850">
    <property type="entry name" value="biotinyl_domain"/>
    <property type="match status" value="1"/>
</dbReference>
<dbReference type="InterPro" id="IPR011054">
    <property type="entry name" value="Rudment_hybrid_motif"/>
</dbReference>
<feature type="binding site" evidence="10">
    <location>
        <position position="224"/>
    </location>
    <ligand>
        <name>ATP</name>
        <dbReference type="ChEBI" id="CHEBI:30616"/>
    </ligand>
</feature>
<dbReference type="SUPFAM" id="SSF52440">
    <property type="entry name" value="PreATP-grasp domain"/>
    <property type="match status" value="1"/>
</dbReference>
<feature type="modified residue" description="N6-carboxylysine" evidence="12">
    <location>
        <position position="726"/>
    </location>
</feature>
<evidence type="ECO:0000313" key="18">
    <source>
        <dbReference type="Proteomes" id="UP000070442"/>
    </source>
</evidence>
<dbReference type="Proteomes" id="UP000070442">
    <property type="component" value="Unassembled WGS sequence"/>
</dbReference>
<dbReference type="FunFam" id="3.30.470.20:FF:000012">
    <property type="entry name" value="Pyruvate carboxylase"/>
    <property type="match status" value="1"/>
</dbReference>
<dbReference type="NCBIfam" id="NF009554">
    <property type="entry name" value="PRK12999.1"/>
    <property type="match status" value="1"/>
</dbReference>
<dbReference type="SUPFAM" id="SSF56059">
    <property type="entry name" value="Glutathione synthetase ATP-binding domain-like"/>
    <property type="match status" value="1"/>
</dbReference>
<feature type="domain" description="Lipoyl-binding" evidence="13">
    <location>
        <begin position="1088"/>
        <end position="1163"/>
    </location>
</feature>
<dbReference type="PATRIC" id="fig|755172.3.peg.1673"/>
<dbReference type="PANTHER" id="PTHR43778:SF2">
    <property type="entry name" value="PYRUVATE CARBOXYLASE, MITOCHONDRIAL"/>
    <property type="match status" value="1"/>
</dbReference>
<evidence type="ECO:0000256" key="12">
    <source>
        <dbReference type="PIRSR" id="PIRSR001594-4"/>
    </source>
</evidence>
<dbReference type="InterPro" id="IPR055268">
    <property type="entry name" value="PCB-like"/>
</dbReference>
<keyword evidence="5 8" id="KW-0547">Nucleotide-binding</keyword>
<dbReference type="GO" id="GO:0046872">
    <property type="term" value="F:metal ion binding"/>
    <property type="evidence" value="ECO:0007669"/>
    <property type="project" value="UniProtKB-KW"/>
</dbReference>
<dbReference type="SUPFAM" id="SSF51569">
    <property type="entry name" value="Aldolase"/>
    <property type="match status" value="1"/>
</dbReference>
<evidence type="ECO:0000256" key="10">
    <source>
        <dbReference type="PIRSR" id="PIRSR001594-2"/>
    </source>
</evidence>
<dbReference type="FunFam" id="3.40.50.20:FF:000010">
    <property type="entry name" value="Propionyl-CoA carboxylase subunit alpha"/>
    <property type="match status" value="1"/>
</dbReference>
<dbReference type="PANTHER" id="PTHR43778">
    <property type="entry name" value="PYRUVATE CARBOXYLASE"/>
    <property type="match status" value="1"/>
</dbReference>
<dbReference type="PROSITE" id="PS00866">
    <property type="entry name" value="CPSASE_1"/>
    <property type="match status" value="1"/>
</dbReference>
<organism evidence="17 18">
    <name type="scientific">Aedoeadaptatus coxii</name>
    <dbReference type="NCBI Taxonomy" id="755172"/>
    <lineage>
        <taxon>Bacteria</taxon>
        <taxon>Bacillati</taxon>
        <taxon>Bacillota</taxon>
        <taxon>Tissierellia</taxon>
        <taxon>Tissierellales</taxon>
        <taxon>Peptoniphilaceae</taxon>
        <taxon>Aedoeadaptatus</taxon>
    </lineage>
</organism>
<evidence type="ECO:0000256" key="5">
    <source>
        <dbReference type="ARBA" id="ARBA00022741"/>
    </source>
</evidence>
<dbReference type="InterPro" id="IPR011053">
    <property type="entry name" value="Single_hybrid_motif"/>
</dbReference>
<evidence type="ECO:0000313" key="17">
    <source>
        <dbReference type="EMBL" id="KXB65203.1"/>
    </source>
</evidence>
<feature type="binding site" description="via carbamate group" evidence="11">
    <location>
        <position position="726"/>
    </location>
    <ligand>
        <name>Mn(2+)</name>
        <dbReference type="ChEBI" id="CHEBI:29035"/>
    </ligand>
</feature>
<dbReference type="PROSITE" id="PS50979">
    <property type="entry name" value="BC"/>
    <property type="match status" value="1"/>
</dbReference>
<protein>
    <recommendedName>
        <fullName evidence="2 8">Pyruvate carboxylase</fullName>
        <ecNumber evidence="2 8">6.4.1.1</ecNumber>
    </recommendedName>
</protein>
<evidence type="ECO:0000256" key="9">
    <source>
        <dbReference type="PIRSR" id="PIRSR001594-1"/>
    </source>
</evidence>
<evidence type="ECO:0000259" key="13">
    <source>
        <dbReference type="PROSITE" id="PS50968"/>
    </source>
</evidence>
<evidence type="ECO:0000256" key="1">
    <source>
        <dbReference type="ARBA" id="ARBA00001953"/>
    </source>
</evidence>
<evidence type="ECO:0000259" key="15">
    <source>
        <dbReference type="PROSITE" id="PS50979"/>
    </source>
</evidence>
<evidence type="ECO:0000256" key="7">
    <source>
        <dbReference type="ARBA" id="ARBA00023267"/>
    </source>
</evidence>
<evidence type="ECO:0000256" key="11">
    <source>
        <dbReference type="PIRSR" id="PIRSR001594-3"/>
    </source>
</evidence>
<dbReference type="InterPro" id="IPR005479">
    <property type="entry name" value="CPAse_ATP-bd"/>
</dbReference>
<dbReference type="Gene3D" id="3.20.20.70">
    <property type="entry name" value="Aldolase class I"/>
    <property type="match status" value="1"/>
</dbReference>
<evidence type="ECO:0000259" key="16">
    <source>
        <dbReference type="PROSITE" id="PS50991"/>
    </source>
</evidence>
<dbReference type="SUPFAM" id="SSF51230">
    <property type="entry name" value="Single hybrid motif"/>
    <property type="match status" value="1"/>
</dbReference>
<dbReference type="Gene3D" id="3.30.470.20">
    <property type="entry name" value="ATP-grasp fold, B domain"/>
    <property type="match status" value="1"/>
</dbReference>
<feature type="active site" evidence="9">
    <location>
        <position position="316"/>
    </location>
</feature>
<dbReference type="PROSITE" id="PS50968">
    <property type="entry name" value="BIOTINYL_LIPOYL"/>
    <property type="match status" value="1"/>
</dbReference>
<keyword evidence="6 8" id="KW-0067">ATP-binding</keyword>
<dbReference type="InterPro" id="IPR000891">
    <property type="entry name" value="PYR_CT"/>
</dbReference>
<dbReference type="GO" id="GO:0004736">
    <property type="term" value="F:pyruvate carboxylase activity"/>
    <property type="evidence" value="ECO:0007669"/>
    <property type="project" value="UniProtKB-EC"/>
</dbReference>
<dbReference type="InterPro" id="IPR005482">
    <property type="entry name" value="Biotin_COase_C"/>
</dbReference>
<dbReference type="Pfam" id="PF02436">
    <property type="entry name" value="PYC_OADA"/>
    <property type="match status" value="1"/>
</dbReference>
<dbReference type="GO" id="GO:0006094">
    <property type="term" value="P:gluconeogenesis"/>
    <property type="evidence" value="ECO:0007669"/>
    <property type="project" value="InterPro"/>
</dbReference>
<dbReference type="FunFam" id="3.30.1490.20:FF:000018">
    <property type="entry name" value="Biotin carboxylase"/>
    <property type="match status" value="1"/>
</dbReference>
<feature type="domain" description="Pyruvate carboxyltransferase" evidence="16">
    <location>
        <begin position="548"/>
        <end position="816"/>
    </location>
</feature>
<dbReference type="InterPro" id="IPR000089">
    <property type="entry name" value="Biotin_lipoyl"/>
</dbReference>